<evidence type="ECO:0000256" key="3">
    <source>
        <dbReference type="ARBA" id="ARBA00022525"/>
    </source>
</evidence>
<feature type="region of interest" description="Disordered" evidence="4">
    <location>
        <begin position="66"/>
        <end position="89"/>
    </location>
</feature>
<dbReference type="Pfam" id="PF22651">
    <property type="entry name" value="OBP47_like"/>
    <property type="match status" value="1"/>
</dbReference>
<feature type="compositionally biased region" description="Basic and acidic residues" evidence="4">
    <location>
        <begin position="149"/>
        <end position="162"/>
    </location>
</feature>
<comment type="similarity">
    <text evidence="2">Belongs to the PBP/GOBP family.</text>
</comment>
<dbReference type="PANTHER" id="PTHR21066:SF15">
    <property type="entry name" value="GH25962P-RELATED"/>
    <property type="match status" value="1"/>
</dbReference>
<evidence type="ECO:0000256" key="4">
    <source>
        <dbReference type="SAM" id="MobiDB-lite"/>
    </source>
</evidence>
<name>A0A6H0D2Y3_EPIBA</name>
<dbReference type="EMBL" id="MT247217">
    <property type="protein sequence ID" value="QIS77196.1"/>
    <property type="molecule type" value="mRNA"/>
</dbReference>
<proteinExistence type="evidence at transcript level"/>
<feature type="region of interest" description="Disordered" evidence="4">
    <location>
        <begin position="149"/>
        <end position="168"/>
    </location>
</feature>
<keyword evidence="3" id="KW-0964">Secreted</keyword>
<evidence type="ECO:0000313" key="6">
    <source>
        <dbReference type="EMBL" id="QIS77196.1"/>
    </source>
</evidence>
<dbReference type="Gene3D" id="1.10.238.270">
    <property type="match status" value="1"/>
</dbReference>
<accession>A0A6H0D2Y3</accession>
<comment type="subcellular location">
    <subcellularLocation>
        <location evidence="1">Secreted</location>
    </subcellularLocation>
</comment>
<dbReference type="InterPro" id="IPR052295">
    <property type="entry name" value="Odorant-binding_protein"/>
</dbReference>
<feature type="domain" description="OBP47-like" evidence="5">
    <location>
        <begin position="92"/>
        <end position="206"/>
    </location>
</feature>
<organism evidence="6">
    <name type="scientific">Episyrphus balteatus</name>
    <name type="common">Marmalade hoverfly</name>
    <name type="synonym">Syrphus balteaus</name>
    <dbReference type="NCBI Taxonomy" id="286459"/>
    <lineage>
        <taxon>Eukaryota</taxon>
        <taxon>Metazoa</taxon>
        <taxon>Ecdysozoa</taxon>
        <taxon>Arthropoda</taxon>
        <taxon>Hexapoda</taxon>
        <taxon>Insecta</taxon>
        <taxon>Pterygota</taxon>
        <taxon>Neoptera</taxon>
        <taxon>Endopterygota</taxon>
        <taxon>Diptera</taxon>
        <taxon>Brachycera</taxon>
        <taxon>Muscomorpha</taxon>
        <taxon>Syrphoidea</taxon>
        <taxon>Syrphidae</taxon>
        <taxon>Syrphinae</taxon>
        <taxon>Syrphini</taxon>
        <taxon>Episyrphus</taxon>
    </lineage>
</organism>
<dbReference type="InterPro" id="IPR054577">
    <property type="entry name" value="OBP47-like_dom"/>
</dbReference>
<dbReference type="GO" id="GO:0005576">
    <property type="term" value="C:extracellular region"/>
    <property type="evidence" value="ECO:0007669"/>
    <property type="project" value="UniProtKB-SubCell"/>
</dbReference>
<evidence type="ECO:0000259" key="5">
    <source>
        <dbReference type="Pfam" id="PF22651"/>
    </source>
</evidence>
<evidence type="ECO:0000256" key="2">
    <source>
        <dbReference type="ARBA" id="ARBA00008098"/>
    </source>
</evidence>
<reference evidence="6" key="1">
    <citation type="submission" date="2020-03" db="EMBL/GenBank/DDBJ databases">
        <authorList>
            <person name="Jia H.R."/>
        </authorList>
    </citation>
    <scope>NUCLEOTIDE SEQUENCE</scope>
</reference>
<evidence type="ECO:0000256" key="1">
    <source>
        <dbReference type="ARBA" id="ARBA00004613"/>
    </source>
</evidence>
<dbReference type="PANTHER" id="PTHR21066">
    <property type="entry name" value="ODORANT-BINDING PROTEIN 59A-RELATED"/>
    <property type="match status" value="1"/>
</dbReference>
<dbReference type="AlphaFoldDB" id="A0A6H0D2Y3"/>
<protein>
    <submittedName>
        <fullName evidence="6">OBP3</fullName>
    </submittedName>
</protein>
<sequence length="219" mass="23899">MSNYLNLRKNNMNRFGVLNLVIAIGLVALSVTDAIDCNNKPDFKAAKDCCPFEGFATSEIKESCKSLMSDDDGPPADGGGPGGKGHHGPKHRNSCYHQCIMNATEMVNFETMTVDEAKMKAYLPKALSGTPDFVQPVQDAIVKCAEKGKEMKARHANDDHPHPSPPPGSCKPCASMLMHCVKMETMINCPTSTWKNDEACNNLREFMMVCKPKGPPPPK</sequence>